<dbReference type="AlphaFoldDB" id="A0A2P4RN78"/>
<dbReference type="RefSeq" id="WP_012762839.1">
    <property type="nucleotide sequence ID" value="NZ_CATWFT010000002.1"/>
</dbReference>
<feature type="compositionally biased region" description="Basic and acidic residues" evidence="1">
    <location>
        <begin position="43"/>
        <end position="63"/>
    </location>
</feature>
<keyword evidence="4" id="KW-1185">Reference proteome</keyword>
<dbReference type="EMBL" id="CATWFT010000002">
    <property type="protein sequence ID" value="CAJ0722379.1"/>
    <property type="molecule type" value="Genomic_DNA"/>
</dbReference>
<evidence type="ECO:0000313" key="2">
    <source>
        <dbReference type="EMBL" id="CAJ0722379.1"/>
    </source>
</evidence>
<name>A0A2P4RN78_RALPI</name>
<comment type="caution">
    <text evidence="3">The sequence shown here is derived from an EMBL/GenBank/DDBJ whole genome shotgun (WGS) entry which is preliminary data.</text>
</comment>
<dbReference type="EMBL" id="QGBI01000018">
    <property type="protein sequence ID" value="MBX3891900.1"/>
    <property type="molecule type" value="Genomic_DNA"/>
</dbReference>
<dbReference type="Proteomes" id="UP001199322">
    <property type="component" value="Unassembled WGS sequence"/>
</dbReference>
<evidence type="ECO:0000313" key="4">
    <source>
        <dbReference type="Proteomes" id="UP001189303"/>
    </source>
</evidence>
<dbReference type="Proteomes" id="UP001189303">
    <property type="component" value="Unassembled WGS sequence"/>
</dbReference>
<sequence length="63" mass="6998">MPADKLGRFMTSDLFLARANAAIAKAVHQLEEQGIAPSYIERPQSDEPKAQPDYDVAQEPKNK</sequence>
<gene>
    <name evidence="3" type="ORF">DEE74_18715</name>
    <name evidence="2" type="ORF">R38712_00916</name>
</gene>
<reference evidence="2 4" key="2">
    <citation type="submission" date="2023-07" db="EMBL/GenBank/DDBJ databases">
        <authorList>
            <person name="Peeters C."/>
        </authorList>
    </citation>
    <scope>NUCLEOTIDE SEQUENCE [LARGE SCALE GENOMIC DNA]</scope>
    <source>
        <strain evidence="2 4">R-38712</strain>
    </source>
</reference>
<feature type="region of interest" description="Disordered" evidence="1">
    <location>
        <begin position="35"/>
        <end position="63"/>
    </location>
</feature>
<evidence type="ECO:0000256" key="1">
    <source>
        <dbReference type="SAM" id="MobiDB-lite"/>
    </source>
</evidence>
<protein>
    <submittedName>
        <fullName evidence="3">Uncharacterized protein</fullName>
    </submittedName>
</protein>
<accession>A0A2P4RN78</accession>
<evidence type="ECO:0000313" key="5">
    <source>
        <dbReference type="Proteomes" id="UP001199322"/>
    </source>
</evidence>
<reference evidence="3" key="1">
    <citation type="submission" date="2018-06" db="EMBL/GenBank/DDBJ databases">
        <authorList>
            <person name="O'Rourke A."/>
        </authorList>
    </citation>
    <scope>NUCLEOTIDE SEQUENCE</scope>
    <source>
        <strain evidence="3">132550021-3</strain>
    </source>
</reference>
<organism evidence="3 5">
    <name type="scientific">Ralstonia pickettii</name>
    <name type="common">Burkholderia pickettii</name>
    <dbReference type="NCBI Taxonomy" id="329"/>
    <lineage>
        <taxon>Bacteria</taxon>
        <taxon>Pseudomonadati</taxon>
        <taxon>Pseudomonadota</taxon>
        <taxon>Betaproteobacteria</taxon>
        <taxon>Burkholderiales</taxon>
        <taxon>Burkholderiaceae</taxon>
        <taxon>Ralstonia</taxon>
    </lineage>
</organism>
<proteinExistence type="predicted"/>
<evidence type="ECO:0000313" key="3">
    <source>
        <dbReference type="EMBL" id="MBX3891900.1"/>
    </source>
</evidence>